<proteinExistence type="predicted"/>
<accession>A0A151WJT3</accession>
<dbReference type="Proteomes" id="UP000075809">
    <property type="component" value="Unassembled WGS sequence"/>
</dbReference>
<dbReference type="AlphaFoldDB" id="A0A151WJT3"/>
<dbReference type="STRING" id="64791.A0A151WJT3"/>
<reference evidence="1 2" key="1">
    <citation type="submission" date="2015-09" db="EMBL/GenBank/DDBJ databases">
        <title>Trachymyrmex zeteki WGS genome.</title>
        <authorList>
            <person name="Nygaard S."/>
            <person name="Hu H."/>
            <person name="Boomsma J."/>
            <person name="Zhang G."/>
        </authorList>
    </citation>
    <scope>NUCLEOTIDE SEQUENCE [LARGE SCALE GENOMIC DNA]</scope>
    <source>
        <strain evidence="1">Tzet28-1</strain>
        <tissue evidence="1">Whole body</tissue>
    </source>
</reference>
<gene>
    <name evidence="1" type="ORF">ALC60_12868</name>
</gene>
<dbReference type="EMBL" id="KQ983035">
    <property type="protein sequence ID" value="KYQ48096.1"/>
    <property type="molecule type" value="Genomic_DNA"/>
</dbReference>
<organism evidence="1 2">
    <name type="scientific">Mycetomoellerius zeteki</name>
    <dbReference type="NCBI Taxonomy" id="64791"/>
    <lineage>
        <taxon>Eukaryota</taxon>
        <taxon>Metazoa</taxon>
        <taxon>Ecdysozoa</taxon>
        <taxon>Arthropoda</taxon>
        <taxon>Hexapoda</taxon>
        <taxon>Insecta</taxon>
        <taxon>Pterygota</taxon>
        <taxon>Neoptera</taxon>
        <taxon>Endopterygota</taxon>
        <taxon>Hymenoptera</taxon>
        <taxon>Apocrita</taxon>
        <taxon>Aculeata</taxon>
        <taxon>Formicoidea</taxon>
        <taxon>Formicidae</taxon>
        <taxon>Myrmicinae</taxon>
        <taxon>Mycetomoellerius</taxon>
    </lineage>
</organism>
<sequence>MFVNTKGSKASNVLPGHKSKKRKFYGNRHTNETEVFASTSAKKIKLEALICDTPAKAFVLCVKMLNWICFPQIDALPRTDDDFIRKIDDDYHKLNTTCSLLRVSHFKPVTNIPLDYMHLICLGIMRKLIYLWVEGNLHYRLRSRAVEAIFARLVMKLKPFIPMEFARKPRKLECVKLWKAMECCAATTTARVRGSTRTWEHNNKGHCPV</sequence>
<keyword evidence="2" id="KW-1185">Reference proteome</keyword>
<evidence type="ECO:0000313" key="1">
    <source>
        <dbReference type="EMBL" id="KYQ48096.1"/>
    </source>
</evidence>
<dbReference type="PANTHER" id="PTHR33053">
    <property type="entry name" value="PROTEIN, PUTATIVE-RELATED"/>
    <property type="match status" value="1"/>
</dbReference>
<dbReference type="PANTHER" id="PTHR33053:SF24">
    <property type="entry name" value="TRANSPOSASE DOMAIN-CONTAINING PROTEIN"/>
    <property type="match status" value="1"/>
</dbReference>
<name>A0A151WJT3_9HYME</name>
<evidence type="ECO:0000313" key="2">
    <source>
        <dbReference type="Proteomes" id="UP000075809"/>
    </source>
</evidence>
<protein>
    <submittedName>
        <fullName evidence="1">Uncharacterized protein</fullName>
    </submittedName>
</protein>